<sequence>MELEHEFTVAAPVERAWDVLLDLGTIVPCMPGAALTGQDGDSFDGTVKVKLGPVSMTFAGKGKFVERDEANRRVVVEAAGRDSRGGGTAKATVRATLTPSADPSSTDVHVHTDLAVTGRIAQFGRGMIADVSGRLLGQFTDCLQGKLAGGSTVAAAHTATSAGAAASGGGAAAAGSAAANPPAGTPASGGAGGAGGAGGGAAGQPNGRGGGRPEAFHGTRPAERAFPGQLDAEERQAFTEEGPAFAEERPAFGDEVEPVDLLAITGADQAVRRALPYALVFLAGIAVGTIFFRRRRSG</sequence>
<dbReference type="Proteomes" id="UP000604117">
    <property type="component" value="Unassembled WGS sequence"/>
</dbReference>
<reference evidence="3 4" key="1">
    <citation type="submission" date="2021-01" db="EMBL/GenBank/DDBJ databases">
        <title>Whole genome shotgun sequence of Asanoa siamensis NBRC 107932.</title>
        <authorList>
            <person name="Komaki H."/>
            <person name="Tamura T."/>
        </authorList>
    </citation>
    <scope>NUCLEOTIDE SEQUENCE [LARGE SCALE GENOMIC DNA]</scope>
    <source>
        <strain evidence="3 4">NBRC 107932</strain>
    </source>
</reference>
<dbReference type="PANTHER" id="PTHR38588">
    <property type="entry name" value="BLL0334 PROTEIN"/>
    <property type="match status" value="1"/>
</dbReference>
<keyword evidence="2" id="KW-1133">Transmembrane helix</keyword>
<dbReference type="CDD" id="cd07823">
    <property type="entry name" value="SRPBCC_5"/>
    <property type="match status" value="1"/>
</dbReference>
<dbReference type="InterPro" id="IPR023393">
    <property type="entry name" value="START-like_dom_sf"/>
</dbReference>
<feature type="compositionally biased region" description="Low complexity" evidence="1">
    <location>
        <begin position="173"/>
        <end position="186"/>
    </location>
</feature>
<organism evidence="3 4">
    <name type="scientific">Asanoa siamensis</name>
    <dbReference type="NCBI Taxonomy" id="926357"/>
    <lineage>
        <taxon>Bacteria</taxon>
        <taxon>Bacillati</taxon>
        <taxon>Actinomycetota</taxon>
        <taxon>Actinomycetes</taxon>
        <taxon>Micromonosporales</taxon>
        <taxon>Micromonosporaceae</taxon>
        <taxon>Asanoa</taxon>
    </lineage>
</organism>
<dbReference type="RefSeq" id="WP_203718227.1">
    <property type="nucleotide sequence ID" value="NZ_BONE01000088.1"/>
</dbReference>
<feature type="compositionally biased region" description="Gly residues" evidence="1">
    <location>
        <begin position="187"/>
        <end position="212"/>
    </location>
</feature>
<evidence type="ECO:0000256" key="2">
    <source>
        <dbReference type="SAM" id="Phobius"/>
    </source>
</evidence>
<evidence type="ECO:0000256" key="1">
    <source>
        <dbReference type="SAM" id="MobiDB-lite"/>
    </source>
</evidence>
<keyword evidence="2" id="KW-0472">Membrane</keyword>
<dbReference type="Gene3D" id="3.30.530.20">
    <property type="match status" value="1"/>
</dbReference>
<evidence type="ECO:0000313" key="4">
    <source>
        <dbReference type="Proteomes" id="UP000604117"/>
    </source>
</evidence>
<dbReference type="EMBL" id="BONE01000088">
    <property type="protein sequence ID" value="GIF77369.1"/>
    <property type="molecule type" value="Genomic_DNA"/>
</dbReference>
<evidence type="ECO:0000313" key="3">
    <source>
        <dbReference type="EMBL" id="GIF77369.1"/>
    </source>
</evidence>
<proteinExistence type="predicted"/>
<feature type="compositionally biased region" description="Basic and acidic residues" evidence="1">
    <location>
        <begin position="214"/>
        <end position="223"/>
    </location>
</feature>
<protein>
    <submittedName>
        <fullName evidence="3">Carbon monoxide dehydrogenase subunit G</fullName>
    </submittedName>
</protein>
<keyword evidence="2" id="KW-0812">Transmembrane</keyword>
<dbReference type="SUPFAM" id="SSF55961">
    <property type="entry name" value="Bet v1-like"/>
    <property type="match status" value="1"/>
</dbReference>
<dbReference type="Pfam" id="PF06240">
    <property type="entry name" value="COXG"/>
    <property type="match status" value="1"/>
</dbReference>
<dbReference type="InterPro" id="IPR010419">
    <property type="entry name" value="CO_DH_gsu"/>
</dbReference>
<keyword evidence="4" id="KW-1185">Reference proteome</keyword>
<feature type="transmembrane region" description="Helical" evidence="2">
    <location>
        <begin position="274"/>
        <end position="292"/>
    </location>
</feature>
<gene>
    <name evidence="3" type="ORF">Asi02nite_68870</name>
</gene>
<feature type="region of interest" description="Disordered" evidence="1">
    <location>
        <begin position="165"/>
        <end position="226"/>
    </location>
</feature>
<dbReference type="PANTHER" id="PTHR38588:SF1">
    <property type="entry name" value="BLL0334 PROTEIN"/>
    <property type="match status" value="1"/>
</dbReference>
<accession>A0ABQ4D1G3</accession>
<name>A0ABQ4D1G3_9ACTN</name>
<comment type="caution">
    <text evidence="3">The sequence shown here is derived from an EMBL/GenBank/DDBJ whole genome shotgun (WGS) entry which is preliminary data.</text>
</comment>